<accession>A0A426DLQ9</accession>
<dbReference type="GO" id="GO:0015031">
    <property type="term" value="P:protein transport"/>
    <property type="evidence" value="ECO:0007669"/>
    <property type="project" value="UniProtKB-KW"/>
</dbReference>
<evidence type="ECO:0000256" key="7">
    <source>
        <dbReference type="SAM" id="Coils"/>
    </source>
</evidence>
<dbReference type="Pfam" id="PF02108">
    <property type="entry name" value="FliH"/>
    <property type="match status" value="1"/>
</dbReference>
<dbReference type="AlphaFoldDB" id="N2A5Y5"/>
<evidence type="ECO:0000259" key="9">
    <source>
        <dbReference type="Pfam" id="PF02108"/>
    </source>
</evidence>
<feature type="compositionally biased region" description="Basic and acidic residues" evidence="8">
    <location>
        <begin position="42"/>
        <end position="54"/>
    </location>
</feature>
<name>N2A5Y5_9FIRM</name>
<keyword evidence="5" id="KW-0653">Protein transport</keyword>
<dbReference type="InterPro" id="IPR018035">
    <property type="entry name" value="Flagellar_FliH/T3SS_HrpE"/>
</dbReference>
<keyword evidence="3" id="KW-0813">Transport</keyword>
<evidence type="ECO:0000256" key="5">
    <source>
        <dbReference type="ARBA" id="ARBA00022927"/>
    </source>
</evidence>
<reference evidence="10" key="1">
    <citation type="submission" date="2018-10" db="EMBL/GenBank/DDBJ databases">
        <title>Schaedlerella arabinophila gen. nov. sp. nov., isolated from the mouse intestinal tract and comparative analysis with the genome of the closely related altered Schaedler flora strain ASF502.</title>
        <authorList>
            <person name="Miyake S."/>
            <person name="Soh M."/>
            <person name="Seedorf H."/>
        </authorList>
    </citation>
    <scope>NUCLEOTIDE SEQUENCE [LARGE SCALE GENOMIC DNA]</scope>
    <source>
        <strain evidence="10">DSM 106076</strain>
    </source>
</reference>
<dbReference type="OrthoDB" id="2064291at2"/>
<feature type="compositionally biased region" description="Acidic residues" evidence="8">
    <location>
        <begin position="32"/>
        <end position="41"/>
    </location>
</feature>
<dbReference type="GO" id="GO:0044781">
    <property type="term" value="P:bacterial-type flagellum organization"/>
    <property type="evidence" value="ECO:0007669"/>
    <property type="project" value="UniProtKB-KW"/>
</dbReference>
<keyword evidence="6" id="KW-1006">Bacterial flagellum protein export</keyword>
<dbReference type="PANTHER" id="PTHR34982:SF1">
    <property type="entry name" value="FLAGELLAR ASSEMBLY PROTEIN FLIH"/>
    <property type="match status" value="1"/>
</dbReference>
<evidence type="ECO:0000313" key="10">
    <source>
        <dbReference type="EMBL" id="RRK33687.1"/>
    </source>
</evidence>
<dbReference type="STRING" id="2044587.C824_05215"/>
<feature type="domain" description="Flagellar assembly protein FliH/Type III secretion system HrpE" evidence="9">
    <location>
        <begin position="119"/>
        <end position="246"/>
    </location>
</feature>
<accession>N2A5Y5</accession>
<keyword evidence="4" id="KW-1005">Bacterial flagellum biogenesis</keyword>
<dbReference type="EMBL" id="RHJS01000002">
    <property type="protein sequence ID" value="RRK33687.1"/>
    <property type="molecule type" value="Genomic_DNA"/>
</dbReference>
<organism evidence="10 11">
    <name type="scientific">Schaedlerella arabinosiphila</name>
    <dbReference type="NCBI Taxonomy" id="2044587"/>
    <lineage>
        <taxon>Bacteria</taxon>
        <taxon>Bacillati</taxon>
        <taxon>Bacillota</taxon>
        <taxon>Clostridia</taxon>
        <taxon>Lachnospirales</taxon>
        <taxon>Lachnospiraceae</taxon>
        <taxon>Schaedlerella</taxon>
    </lineage>
</organism>
<evidence type="ECO:0000256" key="6">
    <source>
        <dbReference type="ARBA" id="ARBA00023225"/>
    </source>
</evidence>
<dbReference type="Proteomes" id="UP000274920">
    <property type="component" value="Unassembled WGS sequence"/>
</dbReference>
<comment type="function">
    <text evidence="1">Needed for flagellar regrowth and assembly.</text>
</comment>
<evidence type="ECO:0000256" key="1">
    <source>
        <dbReference type="ARBA" id="ARBA00003041"/>
    </source>
</evidence>
<evidence type="ECO:0000256" key="4">
    <source>
        <dbReference type="ARBA" id="ARBA00022795"/>
    </source>
</evidence>
<feature type="region of interest" description="Disordered" evidence="8">
    <location>
        <begin position="27"/>
        <end position="55"/>
    </location>
</feature>
<dbReference type="PANTHER" id="PTHR34982">
    <property type="entry name" value="YOP PROTEINS TRANSLOCATION PROTEIN L"/>
    <property type="match status" value="1"/>
</dbReference>
<comment type="caution">
    <text evidence="10">The sequence shown here is derived from an EMBL/GenBank/DDBJ whole genome shotgun (WGS) entry which is preliminary data.</text>
</comment>
<evidence type="ECO:0000313" key="11">
    <source>
        <dbReference type="Proteomes" id="UP000274920"/>
    </source>
</evidence>
<keyword evidence="7" id="KW-0175">Coiled coil</keyword>
<keyword evidence="11" id="KW-1185">Reference proteome</keyword>
<sequence>MPRIMKEPGEAQDIRPYDFFAGFRIERTINAEEPEEEEEEDGGAKDEEQEERFATEAANEIIAEAEKKAEQILADARGQADILRQKAFRDGYEEGRQDGTREAYEEQRRLLDEEVRQLQSNAADVIKSVSIEKTKLLEQYVDDLKRISLAVAEKIIQTSLQSSGDIVKRMILAATDKITKKQWAKIYITKCDTGISMDVDTEFLDAMSKLSDNIKIITMDNGEEGTCIIELPDEIIDASVSTQLENIKDILNNVRV</sequence>
<evidence type="ECO:0000256" key="3">
    <source>
        <dbReference type="ARBA" id="ARBA00022448"/>
    </source>
</evidence>
<feature type="coiled-coil region" evidence="7">
    <location>
        <begin position="55"/>
        <end position="121"/>
    </location>
</feature>
<evidence type="ECO:0000256" key="2">
    <source>
        <dbReference type="ARBA" id="ARBA00006602"/>
    </source>
</evidence>
<dbReference type="eggNOG" id="COG1317">
    <property type="taxonomic scope" value="Bacteria"/>
</dbReference>
<dbReference type="HOGENOM" id="CLU_075753_0_0_9"/>
<dbReference type="GO" id="GO:0005829">
    <property type="term" value="C:cytosol"/>
    <property type="evidence" value="ECO:0007669"/>
    <property type="project" value="TreeGrafter"/>
</dbReference>
<proteinExistence type="inferred from homology"/>
<gene>
    <name evidence="10" type="ORF">EBB54_21750</name>
</gene>
<comment type="similarity">
    <text evidence="2">Belongs to the FliH family.</text>
</comment>
<protein>
    <recommendedName>
        <fullName evidence="9">Flagellar assembly protein FliH/Type III secretion system HrpE domain-containing protein</fullName>
    </recommendedName>
</protein>
<dbReference type="InterPro" id="IPR051472">
    <property type="entry name" value="T3SS_Stator/FliH"/>
</dbReference>
<dbReference type="RefSeq" id="WP_004072093.1">
    <property type="nucleotide sequence ID" value="NZ_CASCYM010000045.1"/>
</dbReference>
<evidence type="ECO:0000256" key="8">
    <source>
        <dbReference type="SAM" id="MobiDB-lite"/>
    </source>
</evidence>